<evidence type="ECO:0000256" key="1">
    <source>
        <dbReference type="ARBA" id="ARBA00022801"/>
    </source>
</evidence>
<evidence type="ECO:0000313" key="5">
    <source>
        <dbReference type="Proteomes" id="UP000346198"/>
    </source>
</evidence>
<dbReference type="Pfam" id="PF13385">
    <property type="entry name" value="Laminin_G_3"/>
    <property type="match status" value="1"/>
</dbReference>
<gene>
    <name evidence="4" type="ORF">SCARR_04048</name>
</gene>
<feature type="chain" id="PRO_5025384984" description="Sialate O-acetylesterase domain-containing protein" evidence="2">
    <location>
        <begin position="21"/>
        <end position="834"/>
    </location>
</feature>
<dbReference type="GO" id="GO:0001681">
    <property type="term" value="F:sialate O-acetylesterase activity"/>
    <property type="evidence" value="ECO:0007669"/>
    <property type="project" value="InterPro"/>
</dbReference>
<dbReference type="InterPro" id="IPR036514">
    <property type="entry name" value="SGNH_hydro_sf"/>
</dbReference>
<dbReference type="InterPro" id="IPR013320">
    <property type="entry name" value="ConA-like_dom_sf"/>
</dbReference>
<accession>A0A6C2UP47</accession>
<dbReference type="SUPFAM" id="SSF49899">
    <property type="entry name" value="Concanavalin A-like lectins/glucanases"/>
    <property type="match status" value="1"/>
</dbReference>
<dbReference type="PANTHER" id="PTHR22901">
    <property type="entry name" value="SIALATE O-ACETYLESTERASE"/>
    <property type="match status" value="1"/>
</dbReference>
<dbReference type="EMBL" id="CAAHFH010000002">
    <property type="protein sequence ID" value="VGO21968.1"/>
    <property type="molecule type" value="Genomic_DNA"/>
</dbReference>
<reference evidence="4 5" key="1">
    <citation type="submission" date="2019-04" db="EMBL/GenBank/DDBJ databases">
        <authorList>
            <person name="Van Vliet M D."/>
        </authorList>
    </citation>
    <scope>NUCLEOTIDE SEQUENCE [LARGE SCALE GENOMIC DNA]</scope>
    <source>
        <strain evidence="4 5">F21</strain>
    </source>
</reference>
<feature type="domain" description="Sialate O-acetylesterase" evidence="3">
    <location>
        <begin position="467"/>
        <end position="717"/>
    </location>
</feature>
<organism evidence="4 5">
    <name type="scientific">Pontiella sulfatireligans</name>
    <dbReference type="NCBI Taxonomy" id="2750658"/>
    <lineage>
        <taxon>Bacteria</taxon>
        <taxon>Pseudomonadati</taxon>
        <taxon>Kiritimatiellota</taxon>
        <taxon>Kiritimatiellia</taxon>
        <taxon>Kiritimatiellales</taxon>
        <taxon>Pontiellaceae</taxon>
        <taxon>Pontiella</taxon>
    </lineage>
</organism>
<evidence type="ECO:0000259" key="3">
    <source>
        <dbReference type="Pfam" id="PF03629"/>
    </source>
</evidence>
<name>A0A6C2UP47_9BACT</name>
<dbReference type="SUPFAM" id="SSF52266">
    <property type="entry name" value="SGNH hydrolase"/>
    <property type="match status" value="1"/>
</dbReference>
<dbReference type="Pfam" id="PF03629">
    <property type="entry name" value="SASA"/>
    <property type="match status" value="1"/>
</dbReference>
<keyword evidence="2" id="KW-0732">Signal</keyword>
<dbReference type="Gene3D" id="2.60.120.200">
    <property type="match status" value="1"/>
</dbReference>
<dbReference type="AlphaFoldDB" id="A0A6C2UP47"/>
<protein>
    <recommendedName>
        <fullName evidence="3">Sialate O-acetylesterase domain-containing protein</fullName>
    </recommendedName>
</protein>
<dbReference type="RefSeq" id="WP_136063394.1">
    <property type="nucleotide sequence ID" value="NZ_CAAHFH010000002.1"/>
</dbReference>
<dbReference type="PANTHER" id="PTHR22901:SF0">
    <property type="entry name" value="SIALATE O-ACETYLESTERASE"/>
    <property type="match status" value="1"/>
</dbReference>
<sequence>MMKKLWIGLLLCAGSLAVQAGVSHRYTFEGNVRDTVGAKHGTATAAGTYTEAPQFTADIPTGAVESAPKRSIEFGMTNSKKSGFTLSEFPLSSQGSYSVWLKADTLTGGNYILLADSLKLLNEGAGLLKTAYNGWTSLRATSISSDKWVHVVVTWDNSKSEMAYYVNGVRIALVDDATVGSFDRIRFGGYSLSDSAEKASNQFDGKLYDLQFYNHSLRAKEVAYLHSNPGSEAVQLADFLVPFKGWHPVQCEPVTVAGRSAWKSLKAKEEHKSRFLSFDIQDPLLKNGNTKTVTLTLTYLDQFKVPLILKYDSSDQSAGENGIWKQLPGVTTGDSGEWKTASWTLDDALFRSRCHGHDFRITVGGDVDFIIEDCTVLGTPKQTLIVPDVFSDNMILQRNAPIPVWGWADDGTVVTVTFAGYDLDSTARDGKWQVVFPPMKANKTPQTMTVSTDSNIPTLQYSNILVGDVWLASGQSNMEMMLKEEKGGAEAVSASENPLLRLFKVPRCLESTVAPVGTTWSESNPGSSAGQSAVGYFFVSELQEELDIPVGLLQCAYGGTVTETWCSPEVLEQGWPDWELFEENALRNPEWPRRNTSSELYNRMLKTVMPFPVKGFIWYQGEGNASRAEEQKALFPNMVADWRKSWGNDELPFYIVQLARYEAADWHEFRCAQLDVWKNTPDSYMAVTIDLSKDWNADNHPIHPSTKAPIGHRLALAARATVYGETDLVYSGPIIRSMEVKNEAMVLSFDHIGSGLIASDNQPLRGFYISADGERFVEASAEIKGDTVIVQSSNVRNPVAVRYGAEVDMDKEALDVNLANQEMLPASPFTVNLN</sequence>
<keyword evidence="5" id="KW-1185">Reference proteome</keyword>
<evidence type="ECO:0000313" key="4">
    <source>
        <dbReference type="EMBL" id="VGO21968.1"/>
    </source>
</evidence>
<dbReference type="InterPro" id="IPR039329">
    <property type="entry name" value="SIAE"/>
</dbReference>
<feature type="signal peptide" evidence="2">
    <location>
        <begin position="1"/>
        <end position="20"/>
    </location>
</feature>
<dbReference type="InterPro" id="IPR005181">
    <property type="entry name" value="SASA"/>
</dbReference>
<proteinExistence type="predicted"/>
<dbReference type="Gene3D" id="3.40.50.1110">
    <property type="entry name" value="SGNH hydrolase"/>
    <property type="match status" value="1"/>
</dbReference>
<evidence type="ECO:0000256" key="2">
    <source>
        <dbReference type="SAM" id="SignalP"/>
    </source>
</evidence>
<dbReference type="Proteomes" id="UP000346198">
    <property type="component" value="Unassembled WGS sequence"/>
</dbReference>
<keyword evidence="1" id="KW-0378">Hydrolase</keyword>
<dbReference type="GO" id="GO:0005975">
    <property type="term" value="P:carbohydrate metabolic process"/>
    <property type="evidence" value="ECO:0007669"/>
    <property type="project" value="TreeGrafter"/>
</dbReference>